<dbReference type="GO" id="GO:0005743">
    <property type="term" value="C:mitochondrial inner membrane"/>
    <property type="evidence" value="ECO:0007669"/>
    <property type="project" value="UniProtKB-SubCell"/>
</dbReference>
<comment type="caution">
    <text evidence="20">The sequence shown here is derived from an EMBL/GenBank/DDBJ whole genome shotgun (WGS) entry which is preliminary data.</text>
</comment>
<keyword evidence="19" id="KW-0732">Signal</keyword>
<evidence type="ECO:0000256" key="10">
    <source>
        <dbReference type="ARBA" id="ARBA00022982"/>
    </source>
</evidence>
<keyword evidence="7 18" id="KW-0812">Transmembrane</keyword>
<comment type="similarity">
    <text evidence="3">Belongs to the complex I NDUFB11 subunit family.</text>
</comment>
<evidence type="ECO:0000313" key="21">
    <source>
        <dbReference type="Proteomes" id="UP000324767"/>
    </source>
</evidence>
<feature type="transmembrane region" description="Helical" evidence="18">
    <location>
        <begin position="344"/>
        <end position="363"/>
    </location>
</feature>
<evidence type="ECO:0000256" key="5">
    <source>
        <dbReference type="ARBA" id="ARBA00022448"/>
    </source>
</evidence>
<reference evidence="20 21" key="1">
    <citation type="submission" date="2019-09" db="EMBL/GenBank/DDBJ databases">
        <title>The hologenome of the rock-dwelling lichen Lasallia pustulata.</title>
        <authorList>
            <person name="Greshake Tzovaras B."/>
            <person name="Segers F."/>
            <person name="Bicker A."/>
            <person name="Dal Grande F."/>
            <person name="Otte J."/>
            <person name="Hankeln T."/>
            <person name="Schmitt I."/>
            <person name="Ebersberger I."/>
        </authorList>
    </citation>
    <scope>NUCLEOTIDE SEQUENCE [LARGE SCALE GENOMIC DNA]</scope>
    <source>
        <strain evidence="20">A1-1</strain>
    </source>
</reference>
<evidence type="ECO:0000256" key="4">
    <source>
        <dbReference type="ARBA" id="ARBA00018632"/>
    </source>
</evidence>
<dbReference type="AlphaFoldDB" id="A0A5M8PMR9"/>
<proteinExistence type="inferred from homology"/>
<dbReference type="OrthoDB" id="5425848at2759"/>
<name>A0A5M8PMR9_9LECA</name>
<evidence type="ECO:0000256" key="14">
    <source>
        <dbReference type="ARBA" id="ARBA00030753"/>
    </source>
</evidence>
<comment type="function">
    <text evidence="1">Accessory subunit of the mitochondrial membrane respiratory chain NADH dehydrogenase (Complex I), that is believed not to be involved in catalysis. Complex I functions in the transfer of electrons from NADH to the respiratory chain. The immediate electron acceptor for the enzyme is believed to be ubiquinone.</text>
</comment>
<evidence type="ECO:0000256" key="15">
    <source>
        <dbReference type="ARBA" id="ARBA00031387"/>
    </source>
</evidence>
<evidence type="ECO:0000256" key="2">
    <source>
        <dbReference type="ARBA" id="ARBA00004434"/>
    </source>
</evidence>
<gene>
    <name evidence="20" type="ORF">FRX48_05065</name>
</gene>
<feature type="region of interest" description="Disordered" evidence="17">
    <location>
        <begin position="296"/>
        <end position="343"/>
    </location>
</feature>
<keyword evidence="13 18" id="KW-0472">Membrane</keyword>
<evidence type="ECO:0000256" key="11">
    <source>
        <dbReference type="ARBA" id="ARBA00022989"/>
    </source>
</evidence>
<feature type="compositionally biased region" description="Gly residues" evidence="17">
    <location>
        <begin position="306"/>
        <end position="323"/>
    </location>
</feature>
<feature type="compositionally biased region" description="Low complexity" evidence="17">
    <location>
        <begin position="446"/>
        <end position="459"/>
    </location>
</feature>
<dbReference type="Pfam" id="PF10183">
    <property type="entry name" value="ESSS"/>
    <property type="match status" value="1"/>
</dbReference>
<evidence type="ECO:0000256" key="17">
    <source>
        <dbReference type="SAM" id="MobiDB-lite"/>
    </source>
</evidence>
<dbReference type="Proteomes" id="UP000324767">
    <property type="component" value="Unassembled WGS sequence"/>
</dbReference>
<comment type="subunit">
    <text evidence="16">Complex I is composed of 45 different subunits. Interacts with BCAP31.</text>
</comment>
<evidence type="ECO:0000256" key="7">
    <source>
        <dbReference type="ARBA" id="ARBA00022692"/>
    </source>
</evidence>
<organism evidence="20 21">
    <name type="scientific">Lasallia pustulata</name>
    <dbReference type="NCBI Taxonomy" id="136370"/>
    <lineage>
        <taxon>Eukaryota</taxon>
        <taxon>Fungi</taxon>
        <taxon>Dikarya</taxon>
        <taxon>Ascomycota</taxon>
        <taxon>Pezizomycotina</taxon>
        <taxon>Lecanoromycetes</taxon>
        <taxon>OSLEUM clade</taxon>
        <taxon>Umbilicariomycetidae</taxon>
        <taxon>Umbilicariales</taxon>
        <taxon>Umbilicariaceae</taxon>
        <taxon>Lasallia</taxon>
    </lineage>
</organism>
<keyword evidence="10" id="KW-0249">Electron transport</keyword>
<keyword evidence="8" id="KW-0999">Mitochondrion inner membrane</keyword>
<comment type="subcellular location">
    <subcellularLocation>
        <location evidence="2">Mitochondrion inner membrane</location>
        <topology evidence="2">Single-pass membrane protein</topology>
    </subcellularLocation>
</comment>
<dbReference type="PANTHER" id="PTHR40637:SF1">
    <property type="entry name" value="ESSS SUBUNIT OF NADH:UBIQUINONE OXIDOREDUCTASE (COMPLEX I) PROTEIN"/>
    <property type="match status" value="1"/>
</dbReference>
<feature type="transmembrane region" description="Helical" evidence="18">
    <location>
        <begin position="252"/>
        <end position="276"/>
    </location>
</feature>
<accession>A0A5M8PMR9</accession>
<feature type="region of interest" description="Disordered" evidence="17">
    <location>
        <begin position="366"/>
        <end position="411"/>
    </location>
</feature>
<evidence type="ECO:0000256" key="18">
    <source>
        <dbReference type="SAM" id="Phobius"/>
    </source>
</evidence>
<evidence type="ECO:0000256" key="9">
    <source>
        <dbReference type="ARBA" id="ARBA00022946"/>
    </source>
</evidence>
<keyword evidence="12" id="KW-0496">Mitochondrion</keyword>
<evidence type="ECO:0000256" key="19">
    <source>
        <dbReference type="SAM" id="SignalP"/>
    </source>
</evidence>
<evidence type="ECO:0000313" key="20">
    <source>
        <dbReference type="EMBL" id="KAA6410755.1"/>
    </source>
</evidence>
<evidence type="ECO:0000256" key="3">
    <source>
        <dbReference type="ARBA" id="ARBA00008915"/>
    </source>
</evidence>
<keyword evidence="11 18" id="KW-1133">Transmembrane helix</keyword>
<evidence type="ECO:0000256" key="12">
    <source>
        <dbReference type="ARBA" id="ARBA00023128"/>
    </source>
</evidence>
<protein>
    <recommendedName>
        <fullName evidence="4">NADH dehydrogenase [ubiquinone] 1 beta subcomplex subunit 11, mitochondrial</fullName>
    </recommendedName>
    <alternativeName>
        <fullName evidence="15">Complex I-ESSS</fullName>
    </alternativeName>
    <alternativeName>
        <fullName evidence="14">NADH-ubiquinone oxidoreductase ESSS subunit</fullName>
    </alternativeName>
</protein>
<feature type="transmembrane region" description="Helical" evidence="18">
    <location>
        <begin position="499"/>
        <end position="517"/>
    </location>
</feature>
<keyword evidence="9" id="KW-0809">Transit peptide</keyword>
<dbReference type="EMBL" id="VXIT01000008">
    <property type="protein sequence ID" value="KAA6410755.1"/>
    <property type="molecule type" value="Genomic_DNA"/>
</dbReference>
<feature type="region of interest" description="Disordered" evidence="17">
    <location>
        <begin position="446"/>
        <end position="472"/>
    </location>
</feature>
<evidence type="ECO:0000256" key="16">
    <source>
        <dbReference type="ARBA" id="ARBA00046528"/>
    </source>
</evidence>
<feature type="signal peptide" evidence="19">
    <location>
        <begin position="1"/>
        <end position="26"/>
    </location>
</feature>
<evidence type="ECO:0000256" key="6">
    <source>
        <dbReference type="ARBA" id="ARBA00022660"/>
    </source>
</evidence>
<sequence>MRSSIAPPTLLSLLATVLSSTHTAIAKPLPQGESVLEAQNNTLEERGCQYSCGWSGQLCCQYAGACYTDVNGQAQCSAANSVATTSVVQSAAQGQWTYWTTTYVETDLLTITTVYSSFVGQQSTQVLVPQQTTWVAANSPSAQQPQQTQVVCNSQTGQTLCGSICCSSSQYCQSNGQCGETFAGSSQIYSYSTTPTVTAFIRPTSATVVTVTSVGSATTTVPFQTPVSTAAVAGMSATVTNKGLSGGAIAGIVIGVIAGLFLLFLLLGCLCCKGLIDGLLDLLGLRTRRRRRETIIEERYSHHGRTSGGATGGAGGGGAGGRTWFGAASPPRTNRPPKKSGGGLGGFTGVAAGLAALAVRLGLKRRRDRRTEKESYSSESSYTYSDYTSASSESSDRRGPTQPRIPALRIGAPAQARAAPPVRPFTGASAAAFGSGAARAFAASGPSPRPFRASPRSPFHASALRSSAPAHGEHYDPPGGWLFGVPPGEKYKREGWEGVWVFGFWGSLGVAVVAYAFKPDSSIQTWALEEARRRLEAEGILPDPEVGRK</sequence>
<feature type="compositionally biased region" description="Low complexity" evidence="17">
    <location>
        <begin position="377"/>
        <end position="393"/>
    </location>
</feature>
<evidence type="ECO:0000256" key="13">
    <source>
        <dbReference type="ARBA" id="ARBA00023136"/>
    </source>
</evidence>
<keyword evidence="6" id="KW-0679">Respiratory chain</keyword>
<keyword evidence="5" id="KW-0813">Transport</keyword>
<feature type="chain" id="PRO_5024390153" description="NADH dehydrogenase [ubiquinone] 1 beta subcomplex subunit 11, mitochondrial" evidence="19">
    <location>
        <begin position="27"/>
        <end position="549"/>
    </location>
</feature>
<evidence type="ECO:0000256" key="1">
    <source>
        <dbReference type="ARBA" id="ARBA00003195"/>
    </source>
</evidence>
<dbReference type="PANTHER" id="PTHR40637">
    <property type="entry name" value="ESSS SUBUNIT OF NADH:UBIQUINONE OXIDOREDUCTASE (COMPLEX I) PROTEIN"/>
    <property type="match status" value="1"/>
</dbReference>
<dbReference type="InterPro" id="IPR019329">
    <property type="entry name" value="NADH_UbQ_OxRdtase_ESSS_su"/>
</dbReference>
<evidence type="ECO:0000256" key="8">
    <source>
        <dbReference type="ARBA" id="ARBA00022792"/>
    </source>
</evidence>